<dbReference type="EMBL" id="JAGGKP010000006">
    <property type="protein sequence ID" value="MBP1937556.1"/>
    <property type="molecule type" value="Genomic_DNA"/>
</dbReference>
<dbReference type="CDD" id="cd03116">
    <property type="entry name" value="MobB"/>
    <property type="match status" value="1"/>
</dbReference>
<dbReference type="Pfam" id="PF03205">
    <property type="entry name" value="MobB"/>
    <property type="match status" value="1"/>
</dbReference>
<dbReference type="SUPFAM" id="SSF52540">
    <property type="entry name" value="P-loop containing nucleoside triphosphate hydrolases"/>
    <property type="match status" value="1"/>
</dbReference>
<dbReference type="InterPro" id="IPR004435">
    <property type="entry name" value="MobB_dom"/>
</dbReference>
<feature type="domain" description="Molybdopterin-guanine dinucleotide biosynthesis protein B (MobB)" evidence="1">
    <location>
        <begin position="3"/>
        <end position="130"/>
    </location>
</feature>
<name>A0ABS4H504_9BACL</name>
<dbReference type="PANTHER" id="PTHR40072">
    <property type="entry name" value="MOLYBDOPTERIN-GUANINE DINUCLEOTIDE BIOSYNTHESIS ADAPTER PROTEIN-RELATED"/>
    <property type="match status" value="1"/>
</dbReference>
<keyword evidence="3" id="KW-1185">Reference proteome</keyword>
<dbReference type="NCBIfam" id="TIGR00176">
    <property type="entry name" value="mobB"/>
    <property type="match status" value="1"/>
</dbReference>
<dbReference type="Proteomes" id="UP001519273">
    <property type="component" value="Unassembled WGS sequence"/>
</dbReference>
<comment type="caution">
    <text evidence="2">The sequence shown here is derived from an EMBL/GenBank/DDBJ whole genome shotgun (WGS) entry which is preliminary data.</text>
</comment>
<proteinExistence type="predicted"/>
<evidence type="ECO:0000259" key="1">
    <source>
        <dbReference type="Pfam" id="PF03205"/>
    </source>
</evidence>
<protein>
    <submittedName>
        <fullName evidence="2">Molybdopterin-guanine dinucleotide biosynthesis protein B</fullName>
    </submittedName>
</protein>
<evidence type="ECO:0000313" key="3">
    <source>
        <dbReference type="Proteomes" id="UP001519273"/>
    </source>
</evidence>
<organism evidence="2 3">
    <name type="scientific">Paenibacillus sediminis</name>
    <dbReference type="NCBI Taxonomy" id="664909"/>
    <lineage>
        <taxon>Bacteria</taxon>
        <taxon>Bacillati</taxon>
        <taxon>Bacillota</taxon>
        <taxon>Bacilli</taxon>
        <taxon>Bacillales</taxon>
        <taxon>Paenibacillaceae</taxon>
        <taxon>Paenibacillus</taxon>
    </lineage>
</organism>
<dbReference type="RefSeq" id="WP_209850402.1">
    <property type="nucleotide sequence ID" value="NZ_CBCRVE010000007.1"/>
</dbReference>
<evidence type="ECO:0000313" key="2">
    <source>
        <dbReference type="EMBL" id="MBP1937556.1"/>
    </source>
</evidence>
<dbReference type="Gene3D" id="3.40.50.300">
    <property type="entry name" value="P-loop containing nucleotide triphosphate hydrolases"/>
    <property type="match status" value="1"/>
</dbReference>
<dbReference type="InterPro" id="IPR052539">
    <property type="entry name" value="MGD_biosynthesis_adapter"/>
</dbReference>
<dbReference type="InterPro" id="IPR027417">
    <property type="entry name" value="P-loop_NTPase"/>
</dbReference>
<accession>A0ABS4H504</accession>
<gene>
    <name evidence="2" type="ORF">J2Z20_002469</name>
</gene>
<sequence>MKVIQFVGYKNTGKTTLVCRLVNMLNHSGYKVGAIKHDAHHFEMDHPGKDTWNFREAGAQAVAITSKTQSAYLEETQVPLAELISRMEHMDYILVEGFKKESYPKIVIVKCADQAALVEQSEKVRAVVSWGEISEMPYSLPQFHIDETDKMFHWIINENWES</sequence>
<reference evidence="2 3" key="1">
    <citation type="submission" date="2021-03" db="EMBL/GenBank/DDBJ databases">
        <title>Genomic Encyclopedia of Type Strains, Phase IV (KMG-IV): sequencing the most valuable type-strain genomes for metagenomic binning, comparative biology and taxonomic classification.</title>
        <authorList>
            <person name="Goeker M."/>
        </authorList>
    </citation>
    <scope>NUCLEOTIDE SEQUENCE [LARGE SCALE GENOMIC DNA]</scope>
    <source>
        <strain evidence="2 3">DSM 23491</strain>
    </source>
</reference>
<dbReference type="PANTHER" id="PTHR40072:SF1">
    <property type="entry name" value="MOLYBDOPTERIN-GUANINE DINUCLEOTIDE BIOSYNTHESIS ADAPTER PROTEIN"/>
    <property type="match status" value="1"/>
</dbReference>